<keyword evidence="3" id="KW-1266">Target cell cytoplasm</keyword>
<dbReference type="GO" id="GO:0090729">
    <property type="term" value="F:toxin activity"/>
    <property type="evidence" value="ECO:0007669"/>
    <property type="project" value="UniProtKB-KW"/>
</dbReference>
<protein>
    <recommendedName>
        <fullName evidence="6">VENN motif-containing domain-containing protein</fullName>
    </recommendedName>
</protein>
<evidence type="ECO:0000259" key="6">
    <source>
        <dbReference type="Pfam" id="PF04829"/>
    </source>
</evidence>
<reference evidence="7 8" key="2">
    <citation type="journal article" date="2012" name="J. Bacteriol.">
        <title>Complete Genome Sequence of Rahnella sp. Strain Y9602, a Gammaproteobacterium Isolate from Metal- and Radionuclide-Contaminated Soil.</title>
        <authorList>
            <person name="Martinez R.J."/>
            <person name="Bruce D."/>
            <person name="Detter C."/>
            <person name="Goodwin L.A."/>
            <person name="Han J."/>
            <person name="Han C.S."/>
            <person name="Held B."/>
            <person name="Land M.L."/>
            <person name="Mikhailova N."/>
            <person name="Nolan M."/>
            <person name="Pennacchio L."/>
            <person name="Pitluck S."/>
            <person name="Tapia R."/>
            <person name="Woyke T."/>
            <person name="Sobecky P.A."/>
        </authorList>
    </citation>
    <scope>NUCLEOTIDE SEQUENCE [LARGE SCALE GENOMIC DNA]</scope>
    <source>
        <strain evidence="7 8">Y9602</strain>
    </source>
</reference>
<gene>
    <name evidence="7" type="ordered locus">Rahaq_2035</name>
</gene>
<dbReference type="HOGENOM" id="CLU_986496_0_0_6"/>
<evidence type="ECO:0000256" key="3">
    <source>
        <dbReference type="ARBA" id="ARBA00022913"/>
    </source>
</evidence>
<dbReference type="Proteomes" id="UP000007257">
    <property type="component" value="Chromosome"/>
</dbReference>
<comment type="subcellular location">
    <subcellularLocation>
        <location evidence="1">Target cell</location>
        <location evidence="1">Target cell cytoplasm</location>
    </subcellularLocation>
</comment>
<feature type="domain" description="VENN motif-containing" evidence="6">
    <location>
        <begin position="63"/>
        <end position="111"/>
    </location>
</feature>
<name>A0A0H3FC04_RAHSY</name>
<dbReference type="EMBL" id="CP002505">
    <property type="protein sequence ID" value="ADW73650.1"/>
    <property type="molecule type" value="Genomic_DNA"/>
</dbReference>
<accession>A0A0H3FC04</accession>
<dbReference type="AlphaFoldDB" id="A0A0H3FC04"/>
<evidence type="ECO:0000313" key="7">
    <source>
        <dbReference type="EMBL" id="ADW73650.1"/>
    </source>
</evidence>
<keyword evidence="2" id="KW-0800">Toxin</keyword>
<evidence type="ECO:0000256" key="4">
    <source>
        <dbReference type="ARBA" id="ARBA00023026"/>
    </source>
</evidence>
<dbReference type="RefSeq" id="WP_013575351.1">
    <property type="nucleotide sequence ID" value="NC_015061.1"/>
</dbReference>
<dbReference type="Pfam" id="PF04829">
    <property type="entry name" value="PT-VENN"/>
    <property type="match status" value="1"/>
</dbReference>
<organism evidence="7 8">
    <name type="scientific">Rahnella sp. (strain Y9602)</name>
    <dbReference type="NCBI Taxonomy" id="2703885"/>
    <lineage>
        <taxon>Bacteria</taxon>
        <taxon>Pseudomonadati</taxon>
        <taxon>Pseudomonadota</taxon>
        <taxon>Gammaproteobacteria</taxon>
        <taxon>Enterobacterales</taxon>
        <taxon>Yersiniaceae</taxon>
        <taxon>Rahnella</taxon>
    </lineage>
</organism>
<evidence type="ECO:0000313" key="8">
    <source>
        <dbReference type="Proteomes" id="UP000007257"/>
    </source>
</evidence>
<dbReference type="KEGG" id="rah:Rahaq_2035"/>
<feature type="compositionally biased region" description="Polar residues" evidence="5">
    <location>
        <begin position="251"/>
        <end position="260"/>
    </location>
</feature>
<evidence type="ECO:0000256" key="5">
    <source>
        <dbReference type="SAM" id="MobiDB-lite"/>
    </source>
</evidence>
<keyword evidence="4" id="KW-0843">Virulence</keyword>
<feature type="region of interest" description="Disordered" evidence="5">
    <location>
        <begin position="243"/>
        <end position="282"/>
    </location>
</feature>
<evidence type="ECO:0000256" key="2">
    <source>
        <dbReference type="ARBA" id="ARBA00022656"/>
    </source>
</evidence>
<sequence>MKAATTDAKGNVNEVENITGHALAGAVVAYLQGGSVSGGAAGAATGELAAQLIAKELYPGVKPENLTNDQKANVSALSTLAAGLAGGVAGNSSVAAGTGAVAGKTAVENNAESDLSKFEKDAEELRKKENEIFGGLPDTENPELTHNVVSPGLGVGVGIGATGTGKNGGGVNGGGTSTPKVPTNLQPFTNPAQGPVIPSDWVSKPGRVTGSIIYYPPGTDPSNPGSSYIRVMPPGSTPVPGLENGYWISVKNGQPTNPATGGTGTRGETHIPLPTETMPPKR</sequence>
<dbReference type="InterPro" id="IPR006914">
    <property type="entry name" value="VENN_dom"/>
</dbReference>
<proteinExistence type="predicted"/>
<dbReference type="eggNOG" id="COG3210">
    <property type="taxonomic scope" value="Bacteria"/>
</dbReference>
<reference evidence="8" key="1">
    <citation type="submission" date="2011-01" db="EMBL/GenBank/DDBJ databases">
        <title>Complete sequence of chromosome of Rahnella sp. Y9602.</title>
        <authorList>
            <consortium name="US DOE Joint Genome Institute"/>
            <person name="Lucas S."/>
            <person name="Copeland A."/>
            <person name="Lapidus A."/>
            <person name="Cheng J.-F."/>
            <person name="Goodwin L."/>
            <person name="Pitluck S."/>
            <person name="Lu M."/>
            <person name="Detter J.C."/>
            <person name="Han C."/>
            <person name="Tapia R."/>
            <person name="Land M."/>
            <person name="Hauser L."/>
            <person name="Kyrpides N."/>
            <person name="Ivanova N."/>
            <person name="Ovchinnikova G."/>
            <person name="Pagani I."/>
            <person name="Sobecky P.A."/>
            <person name="Martinez R.J."/>
            <person name="Woyke T."/>
        </authorList>
    </citation>
    <scope>NUCLEOTIDE SEQUENCE [LARGE SCALE GENOMIC DNA]</scope>
    <source>
        <strain evidence="8">Y9602</strain>
    </source>
</reference>
<evidence type="ECO:0000256" key="1">
    <source>
        <dbReference type="ARBA" id="ARBA00004219"/>
    </source>
</evidence>